<sequence>MNKIRRSSTVTFGLLVLSAGALLAATPTGCATNIRVGDEFADSGSGPSTFVPSDAESAEASTPPSLKLCIATDCPVPYATCADGMRCATNLSNDPKNCGACGEECPGDFKYLNMTSSCVNGACEPACLDRLVFNKVIHYADCNHSFEDGCEVATSNDPKNCGACGNECAPGVSCIEGKCGCDPGMVDCGGTCVDVRNNDWNCGACGNFCPDPTDAEAPPPGMYYGCGDRQCGKLKCISGQIDRYANCDGDITNGCEVYVGRNYKRTDTNNCGLCGNKCAPGQLCWDQGGGIAECGCKPNETLCGSFETSNLRCLDLLNDETSCGSCYKRCDIAGPNQTSLCKKGVCELECLPGWADCDLDPLNGCETNVLNSDAHCGACGNRCDTEAGQPCIEGKCAMKECDGEVPQ</sequence>
<dbReference type="RefSeq" id="WP_146651613.1">
    <property type="nucleotide sequence ID" value="NZ_CP012333.1"/>
</dbReference>
<reference evidence="2 3" key="1">
    <citation type="submission" date="2015-08" db="EMBL/GenBank/DDBJ databases">
        <authorList>
            <person name="Babu N.S."/>
            <person name="Beckwith C.J."/>
            <person name="Beseler K.G."/>
            <person name="Brison A."/>
            <person name="Carone J.V."/>
            <person name="Caskin T.P."/>
            <person name="Diamond M."/>
            <person name="Durham M.E."/>
            <person name="Foxe J.M."/>
            <person name="Go M."/>
            <person name="Henderson B.A."/>
            <person name="Jones I.B."/>
            <person name="McGettigan J.A."/>
            <person name="Micheletti S.J."/>
            <person name="Nasrallah M.E."/>
            <person name="Ortiz D."/>
            <person name="Piller C.R."/>
            <person name="Privatt S.R."/>
            <person name="Schneider S.L."/>
            <person name="Sharp S."/>
            <person name="Smith T.C."/>
            <person name="Stanton J.D."/>
            <person name="Ullery H.E."/>
            <person name="Wilson R.J."/>
            <person name="Serrano M.G."/>
            <person name="Buck G."/>
            <person name="Lee V."/>
            <person name="Wang Y."/>
            <person name="Carvalho R."/>
            <person name="Voegtly L."/>
            <person name="Shi R."/>
            <person name="Duckworth R."/>
            <person name="Johnson A."/>
            <person name="Loviza R."/>
            <person name="Walstead R."/>
            <person name="Shah Z."/>
            <person name="Kiflezghi M."/>
            <person name="Wade K."/>
            <person name="Ball S.L."/>
            <person name="Bradley K.W."/>
            <person name="Asai D.J."/>
            <person name="Bowman C.A."/>
            <person name="Russell D.A."/>
            <person name="Pope W.H."/>
            <person name="Jacobs-Sera D."/>
            <person name="Hendrix R.W."/>
            <person name="Hatfull G.F."/>
        </authorList>
    </citation>
    <scope>NUCLEOTIDE SEQUENCE [LARGE SCALE GENOMIC DNA]</scope>
    <source>
        <strain evidence="2 3">DSM 27648</strain>
    </source>
</reference>
<evidence type="ECO:0000313" key="3">
    <source>
        <dbReference type="Proteomes" id="UP000064967"/>
    </source>
</evidence>
<accession>A0A0K1Q382</accession>
<organism evidence="2 3">
    <name type="scientific">Labilithrix luteola</name>
    <dbReference type="NCBI Taxonomy" id="1391654"/>
    <lineage>
        <taxon>Bacteria</taxon>
        <taxon>Pseudomonadati</taxon>
        <taxon>Myxococcota</taxon>
        <taxon>Polyangia</taxon>
        <taxon>Polyangiales</taxon>
        <taxon>Labilitrichaceae</taxon>
        <taxon>Labilithrix</taxon>
    </lineage>
</organism>
<gene>
    <name evidence="2" type="ORF">AKJ09_06964</name>
</gene>
<feature type="signal peptide" evidence="1">
    <location>
        <begin position="1"/>
        <end position="24"/>
    </location>
</feature>
<dbReference type="KEGG" id="llu:AKJ09_06964"/>
<evidence type="ECO:0000313" key="2">
    <source>
        <dbReference type="EMBL" id="AKV00301.1"/>
    </source>
</evidence>
<evidence type="ECO:0000256" key="1">
    <source>
        <dbReference type="SAM" id="SignalP"/>
    </source>
</evidence>
<dbReference type="AlphaFoldDB" id="A0A0K1Q382"/>
<evidence type="ECO:0008006" key="4">
    <source>
        <dbReference type="Google" id="ProtNLM"/>
    </source>
</evidence>
<dbReference type="Proteomes" id="UP000064967">
    <property type="component" value="Chromosome"/>
</dbReference>
<keyword evidence="3" id="KW-1185">Reference proteome</keyword>
<keyword evidence="1" id="KW-0732">Signal</keyword>
<dbReference type="EMBL" id="CP012333">
    <property type="protein sequence ID" value="AKV00301.1"/>
    <property type="molecule type" value="Genomic_DNA"/>
</dbReference>
<protein>
    <recommendedName>
        <fullName evidence="4">Tryptophan synthase alpha chain</fullName>
    </recommendedName>
</protein>
<dbReference type="OrthoDB" id="5492401at2"/>
<proteinExistence type="predicted"/>
<dbReference type="STRING" id="1391654.AKJ09_06964"/>
<name>A0A0K1Q382_9BACT</name>
<feature type="chain" id="PRO_5005466514" description="Tryptophan synthase alpha chain" evidence="1">
    <location>
        <begin position="25"/>
        <end position="407"/>
    </location>
</feature>